<accession>A0A2N7TJB6</accession>
<evidence type="ECO:0000313" key="2">
    <source>
        <dbReference type="Proteomes" id="UP000235346"/>
    </source>
</evidence>
<reference evidence="1 2" key="1">
    <citation type="submission" date="2018-01" db="EMBL/GenBank/DDBJ databases">
        <title>Halomonas endophytica sp. nov., isolated from storage liquid in the stems of Populus euphratica.</title>
        <authorList>
            <person name="Chen C."/>
        </authorList>
    </citation>
    <scope>NUCLEOTIDE SEQUENCE [LARGE SCALE GENOMIC DNA]</scope>
    <source>
        <strain evidence="1 2">DSM 26881</strain>
    </source>
</reference>
<proteinExistence type="predicted"/>
<evidence type="ECO:0000313" key="1">
    <source>
        <dbReference type="EMBL" id="PMR68287.1"/>
    </source>
</evidence>
<gene>
    <name evidence="1" type="ORF">C1H66_15775</name>
</gene>
<keyword evidence="2" id="KW-1185">Reference proteome</keyword>
<name>A0A2N7TJB6_9GAMM</name>
<comment type="caution">
    <text evidence="1">The sequence shown here is derived from an EMBL/GenBank/DDBJ whole genome shotgun (WGS) entry which is preliminary data.</text>
</comment>
<organism evidence="1 2">
    <name type="scientific">Halomonas heilongjiangensis</name>
    <dbReference type="NCBI Taxonomy" id="1387883"/>
    <lineage>
        <taxon>Bacteria</taxon>
        <taxon>Pseudomonadati</taxon>
        <taxon>Pseudomonadota</taxon>
        <taxon>Gammaproteobacteria</taxon>
        <taxon>Oceanospirillales</taxon>
        <taxon>Halomonadaceae</taxon>
        <taxon>Halomonas</taxon>
    </lineage>
</organism>
<dbReference type="EMBL" id="PNRE01000070">
    <property type="protein sequence ID" value="PMR68287.1"/>
    <property type="molecule type" value="Genomic_DNA"/>
</dbReference>
<protein>
    <submittedName>
        <fullName evidence="1">Uncharacterized protein</fullName>
    </submittedName>
</protein>
<sequence>MHQLASAQLERTLHTGCDIGDLNVRHPLERKVRIFRGARAQADDRHAQVVHQRFLPPKRILTRAEHTRVEAHLSLVFGNGDVGAEDSADAWDKGFIHDAVLVDLTLVGA</sequence>
<dbReference type="AlphaFoldDB" id="A0A2N7TJB6"/>
<dbReference type="Proteomes" id="UP000235346">
    <property type="component" value="Unassembled WGS sequence"/>
</dbReference>